<dbReference type="GO" id="GO:0051287">
    <property type="term" value="F:NAD binding"/>
    <property type="evidence" value="ECO:0007669"/>
    <property type="project" value="InterPro"/>
</dbReference>
<evidence type="ECO:0000256" key="2">
    <source>
        <dbReference type="ARBA" id="ARBA00023002"/>
    </source>
</evidence>
<dbReference type="InterPro" id="IPR006115">
    <property type="entry name" value="6PGDH_NADP-bd"/>
</dbReference>
<dbReference type="PANTHER" id="PTHR43060:SF15">
    <property type="entry name" value="3-HYDROXYISOBUTYRATE DEHYDROGENASE-LIKE 1, MITOCHONDRIAL-RELATED"/>
    <property type="match status" value="1"/>
</dbReference>
<dbReference type="RefSeq" id="WP_188803717.1">
    <property type="nucleotide sequence ID" value="NZ_BMOK01000011.1"/>
</dbReference>
<evidence type="ECO:0000256" key="3">
    <source>
        <dbReference type="ARBA" id="ARBA00023027"/>
    </source>
</evidence>
<evidence type="ECO:0000256" key="4">
    <source>
        <dbReference type="PIRSR" id="PIRSR000103-1"/>
    </source>
</evidence>
<dbReference type="SUPFAM" id="SSF48179">
    <property type="entry name" value="6-phosphogluconate dehydrogenase C-terminal domain-like"/>
    <property type="match status" value="1"/>
</dbReference>
<accession>A0A917W3H4</accession>
<protein>
    <recommendedName>
        <fullName evidence="9">3-hydroxyisobutyrate dehydrogenase</fullName>
    </recommendedName>
</protein>
<evidence type="ECO:0000256" key="1">
    <source>
        <dbReference type="ARBA" id="ARBA00009080"/>
    </source>
</evidence>
<dbReference type="InterPro" id="IPR029154">
    <property type="entry name" value="HIBADH-like_NADP-bd"/>
</dbReference>
<dbReference type="InterPro" id="IPR008927">
    <property type="entry name" value="6-PGluconate_DH-like_C_sf"/>
</dbReference>
<evidence type="ECO:0008006" key="9">
    <source>
        <dbReference type="Google" id="ProtNLM"/>
    </source>
</evidence>
<dbReference type="InterPro" id="IPR036291">
    <property type="entry name" value="NAD(P)-bd_dom_sf"/>
</dbReference>
<evidence type="ECO:0000259" key="6">
    <source>
        <dbReference type="Pfam" id="PF14833"/>
    </source>
</evidence>
<reference evidence="7" key="1">
    <citation type="journal article" date="2014" name="Int. J. Syst. Evol. Microbiol.">
        <title>Complete genome sequence of Corynebacterium casei LMG S-19264T (=DSM 44701T), isolated from a smear-ripened cheese.</title>
        <authorList>
            <consortium name="US DOE Joint Genome Institute (JGI-PGF)"/>
            <person name="Walter F."/>
            <person name="Albersmeier A."/>
            <person name="Kalinowski J."/>
            <person name="Ruckert C."/>
        </authorList>
    </citation>
    <scope>NUCLEOTIDE SEQUENCE</scope>
    <source>
        <strain evidence="7">JCM 15325</strain>
    </source>
</reference>
<keyword evidence="3" id="KW-0520">NAD</keyword>
<feature type="domain" description="3-hydroxyisobutyrate dehydrogenase-like NAD-binding" evidence="6">
    <location>
        <begin position="163"/>
        <end position="283"/>
    </location>
</feature>
<comment type="caution">
    <text evidence="7">The sequence shown here is derived from an EMBL/GenBank/DDBJ whole genome shotgun (WGS) entry which is preliminary data.</text>
</comment>
<name>A0A917W3H4_9BACL</name>
<dbReference type="InterPro" id="IPR015815">
    <property type="entry name" value="HIBADH-related"/>
</dbReference>
<dbReference type="InterPro" id="IPR013328">
    <property type="entry name" value="6PGD_dom2"/>
</dbReference>
<dbReference type="GO" id="GO:0016491">
    <property type="term" value="F:oxidoreductase activity"/>
    <property type="evidence" value="ECO:0007669"/>
    <property type="project" value="UniProtKB-KW"/>
</dbReference>
<comment type="similarity">
    <text evidence="1">Belongs to the HIBADH-related family.</text>
</comment>
<dbReference type="Pfam" id="PF14833">
    <property type="entry name" value="NAD_binding_11"/>
    <property type="match status" value="1"/>
</dbReference>
<proteinExistence type="inferred from homology"/>
<reference evidence="7" key="2">
    <citation type="submission" date="2020-09" db="EMBL/GenBank/DDBJ databases">
        <authorList>
            <person name="Sun Q."/>
            <person name="Ohkuma M."/>
        </authorList>
    </citation>
    <scope>NUCLEOTIDE SEQUENCE</scope>
    <source>
        <strain evidence="7">JCM 15325</strain>
    </source>
</reference>
<dbReference type="Gene3D" id="1.10.1040.10">
    <property type="entry name" value="N-(1-d-carboxylethyl)-l-norvaline Dehydrogenase, domain 2"/>
    <property type="match status" value="1"/>
</dbReference>
<dbReference type="Proteomes" id="UP000654670">
    <property type="component" value="Unassembled WGS sequence"/>
</dbReference>
<evidence type="ECO:0000313" key="8">
    <source>
        <dbReference type="Proteomes" id="UP000654670"/>
    </source>
</evidence>
<gene>
    <name evidence="7" type="ORF">GCM10007968_24250</name>
</gene>
<dbReference type="EMBL" id="BMOK01000011">
    <property type="protein sequence ID" value="GGL59395.1"/>
    <property type="molecule type" value="Genomic_DNA"/>
</dbReference>
<dbReference type="Pfam" id="PF03446">
    <property type="entry name" value="NAD_binding_2"/>
    <property type="match status" value="1"/>
</dbReference>
<keyword evidence="2" id="KW-0560">Oxidoreductase</keyword>
<sequence>MIGFIGIGIMGSRMAGRLLAAGKTLVVNNRTKEKADPLIEKGAKWAASPRSVGEQADIVFTMLASPRAVDAVAYGEEGLLNGLKSGSLWIDSSTINPAHSIKLAKDAAEKGVRFLDAPVAGSAAPAEKGELIFFVGGSEQDVEKARPLFDIMGKDVQHKGPNGQGAAMKLVNNLMLGQTVAAFSEAVAFGESLGLDKEALIQSLLGGPTAAPILHFKQHKILDEDFEKADFKVTSIYKDMELAAEEAYAHDFALPISSTVKSLYGLLKQKGMGEYDFASLYKFLKK</sequence>
<dbReference type="Gene3D" id="3.40.50.720">
    <property type="entry name" value="NAD(P)-binding Rossmann-like Domain"/>
    <property type="match status" value="1"/>
</dbReference>
<keyword evidence="8" id="KW-1185">Reference proteome</keyword>
<organism evidence="7 8">
    <name type="scientific">Sporolactobacillus putidus</name>
    <dbReference type="NCBI Taxonomy" id="492735"/>
    <lineage>
        <taxon>Bacteria</taxon>
        <taxon>Bacillati</taxon>
        <taxon>Bacillota</taxon>
        <taxon>Bacilli</taxon>
        <taxon>Bacillales</taxon>
        <taxon>Sporolactobacillaceae</taxon>
        <taxon>Sporolactobacillus</taxon>
    </lineage>
</organism>
<feature type="domain" description="6-phosphogluconate dehydrogenase NADP-binding" evidence="5">
    <location>
        <begin position="2"/>
        <end position="158"/>
    </location>
</feature>
<dbReference type="PIRSF" id="PIRSF000103">
    <property type="entry name" value="HIBADH"/>
    <property type="match status" value="1"/>
</dbReference>
<feature type="active site" evidence="4">
    <location>
        <position position="169"/>
    </location>
</feature>
<dbReference type="GO" id="GO:0050661">
    <property type="term" value="F:NADP binding"/>
    <property type="evidence" value="ECO:0007669"/>
    <property type="project" value="InterPro"/>
</dbReference>
<evidence type="ECO:0000259" key="5">
    <source>
        <dbReference type="Pfam" id="PF03446"/>
    </source>
</evidence>
<dbReference type="SUPFAM" id="SSF51735">
    <property type="entry name" value="NAD(P)-binding Rossmann-fold domains"/>
    <property type="match status" value="1"/>
</dbReference>
<dbReference type="AlphaFoldDB" id="A0A917W3H4"/>
<dbReference type="PANTHER" id="PTHR43060">
    <property type="entry name" value="3-HYDROXYISOBUTYRATE DEHYDROGENASE-LIKE 1, MITOCHONDRIAL-RELATED"/>
    <property type="match status" value="1"/>
</dbReference>
<evidence type="ECO:0000313" key="7">
    <source>
        <dbReference type="EMBL" id="GGL59395.1"/>
    </source>
</evidence>